<dbReference type="GO" id="GO:0046503">
    <property type="term" value="P:glycerolipid catabolic process"/>
    <property type="evidence" value="ECO:0007669"/>
    <property type="project" value="TreeGrafter"/>
</dbReference>
<dbReference type="RefSeq" id="WP_076173916.1">
    <property type="nucleotide sequence ID" value="NZ_MRTP01000010.1"/>
</dbReference>
<evidence type="ECO:0000313" key="3">
    <source>
        <dbReference type="Proteomes" id="UP000187172"/>
    </source>
</evidence>
<dbReference type="PANTHER" id="PTHR43433">
    <property type="entry name" value="HYDROLASE, ALPHA/BETA FOLD FAMILY PROTEIN"/>
    <property type="match status" value="1"/>
</dbReference>
<keyword evidence="2" id="KW-0378">Hydrolase</keyword>
<protein>
    <submittedName>
        <fullName evidence="2">Alpha/beta hydrolase</fullName>
    </submittedName>
</protein>
<dbReference type="STRING" id="297318.BK138_26905"/>
<name>A0A1R1EFK9_9BACL</name>
<evidence type="ECO:0000313" key="2">
    <source>
        <dbReference type="EMBL" id="OMF50625.1"/>
    </source>
</evidence>
<feature type="domain" description="AB hydrolase-1" evidence="1">
    <location>
        <begin position="25"/>
        <end position="131"/>
    </location>
</feature>
<organism evidence="2 3">
    <name type="scientific">Paenibacillus rhizosphaerae</name>
    <dbReference type="NCBI Taxonomy" id="297318"/>
    <lineage>
        <taxon>Bacteria</taxon>
        <taxon>Bacillati</taxon>
        <taxon>Bacillota</taxon>
        <taxon>Bacilli</taxon>
        <taxon>Bacillales</taxon>
        <taxon>Paenibacillaceae</taxon>
        <taxon>Paenibacillus</taxon>
    </lineage>
</organism>
<dbReference type="InterPro" id="IPR029058">
    <property type="entry name" value="AB_hydrolase_fold"/>
</dbReference>
<comment type="caution">
    <text evidence="2">The sequence shown here is derived from an EMBL/GenBank/DDBJ whole genome shotgun (WGS) entry which is preliminary data.</text>
</comment>
<dbReference type="GO" id="GO:0004806">
    <property type="term" value="F:triacylglycerol lipase activity"/>
    <property type="evidence" value="ECO:0007669"/>
    <property type="project" value="TreeGrafter"/>
</dbReference>
<dbReference type="AlphaFoldDB" id="A0A1R1EFK9"/>
<dbReference type="EMBL" id="MRTP01000010">
    <property type="protein sequence ID" value="OMF50625.1"/>
    <property type="molecule type" value="Genomic_DNA"/>
</dbReference>
<proteinExistence type="predicted"/>
<sequence>MSMIKTDMLTVPGASIHYEVRGAGPVLLMIHGGCGDADVFLEVADHLADQYTVVTYERRGHSRSKLTNPAENYRIETHSDDAHRLLAALTDEPAYVFGSSSGAVIGLDLTMRYPGQVRVLIPHEPPLLDLLHGDERLQAKTIMEDLIADHRKLGLFPAFIKFTSAIGLRDDDGPSPSSPPSDEQRERMIANMEYFMAKEAPGVLGYAFKLEQLQTALSHSTAQVCPAVGSTSRRYFPARSAEGLAERLEVDIAEFPENHIGYQVQPKPFAERLKDVLSSLR</sequence>
<dbReference type="InterPro" id="IPR050471">
    <property type="entry name" value="AB_hydrolase"/>
</dbReference>
<gene>
    <name evidence="2" type="ORF">BK138_26905</name>
</gene>
<dbReference type="InterPro" id="IPR000073">
    <property type="entry name" value="AB_hydrolase_1"/>
</dbReference>
<accession>A0A1R1EFK9</accession>
<dbReference type="Proteomes" id="UP000187172">
    <property type="component" value="Unassembled WGS sequence"/>
</dbReference>
<reference evidence="2 3" key="1">
    <citation type="submission" date="2016-11" db="EMBL/GenBank/DDBJ databases">
        <title>Paenibacillus species isolates.</title>
        <authorList>
            <person name="Beno S.M."/>
        </authorList>
    </citation>
    <scope>NUCLEOTIDE SEQUENCE [LARGE SCALE GENOMIC DNA]</scope>
    <source>
        <strain evidence="2 3">FSL R5-0378</strain>
    </source>
</reference>
<dbReference type="Pfam" id="PF00561">
    <property type="entry name" value="Abhydrolase_1"/>
    <property type="match status" value="1"/>
</dbReference>
<dbReference type="PANTHER" id="PTHR43433:SF5">
    <property type="entry name" value="AB HYDROLASE-1 DOMAIN-CONTAINING PROTEIN"/>
    <property type="match status" value="1"/>
</dbReference>
<evidence type="ECO:0000259" key="1">
    <source>
        <dbReference type="Pfam" id="PF00561"/>
    </source>
</evidence>
<dbReference type="SUPFAM" id="SSF53474">
    <property type="entry name" value="alpha/beta-Hydrolases"/>
    <property type="match status" value="1"/>
</dbReference>
<dbReference type="Gene3D" id="3.40.50.1820">
    <property type="entry name" value="alpha/beta hydrolase"/>
    <property type="match status" value="1"/>
</dbReference>
<keyword evidence="3" id="KW-1185">Reference proteome</keyword>